<sequence>MTVDPMAISFVIPVFNVADYLDRCMSSVVAQNLPRGTYEVIVVDDGSTDDSLAIAQRWRDAYPEVRVVTQPNRGVSAARNVGLALATGAYIWFVDSDDFISRECVQTLLRHCLESNLDLVTFRGTRLKSGSPDSVTFDANLDLEDVQNGISYIAQYNYNNSSCLYLVRRHYIEGQSLTFKEGRRLEDGMLTLPLVSNAGKVAHYSSVAYAYVDNVETFTSSRSPSHAAKVIEDFRYAIGFFARFIEGQVRYANPSALYLQRVRSRQDSYTFFLCMRLLGFPMALRESLAIYDDLRLLGYLPLVHLNRAEYPGARYRLLTPLVNNRLAFKATASVLWALRPVWRSDPR</sequence>
<keyword evidence="2" id="KW-0808">Transferase</keyword>
<evidence type="ECO:0000259" key="3">
    <source>
        <dbReference type="Pfam" id="PF00535"/>
    </source>
</evidence>
<dbReference type="Pfam" id="PF00535">
    <property type="entry name" value="Glycos_transf_2"/>
    <property type="match status" value="1"/>
</dbReference>
<reference evidence="4" key="1">
    <citation type="submission" date="2020-05" db="EMBL/GenBank/DDBJ databases">
        <authorList>
            <person name="Chiriac C."/>
            <person name="Salcher M."/>
            <person name="Ghai R."/>
            <person name="Kavagutti S V."/>
        </authorList>
    </citation>
    <scope>NUCLEOTIDE SEQUENCE</scope>
</reference>
<evidence type="ECO:0000256" key="2">
    <source>
        <dbReference type="ARBA" id="ARBA00022679"/>
    </source>
</evidence>
<dbReference type="AlphaFoldDB" id="A0A6J7M1Z3"/>
<gene>
    <name evidence="4" type="ORF">UFOPK3772_03649</name>
</gene>
<keyword evidence="1" id="KW-0328">Glycosyltransferase</keyword>
<dbReference type="SUPFAM" id="SSF53448">
    <property type="entry name" value="Nucleotide-diphospho-sugar transferases"/>
    <property type="match status" value="1"/>
</dbReference>
<accession>A0A6J7M1Z3</accession>
<organism evidence="4">
    <name type="scientific">freshwater metagenome</name>
    <dbReference type="NCBI Taxonomy" id="449393"/>
    <lineage>
        <taxon>unclassified sequences</taxon>
        <taxon>metagenomes</taxon>
        <taxon>ecological metagenomes</taxon>
    </lineage>
</organism>
<name>A0A6J7M1Z3_9ZZZZ</name>
<evidence type="ECO:0000256" key="1">
    <source>
        <dbReference type="ARBA" id="ARBA00022676"/>
    </source>
</evidence>
<protein>
    <submittedName>
        <fullName evidence="4">Unannotated protein</fullName>
    </submittedName>
</protein>
<dbReference type="PANTHER" id="PTHR22916:SF51">
    <property type="entry name" value="GLYCOSYLTRANSFERASE EPSH-RELATED"/>
    <property type="match status" value="1"/>
</dbReference>
<proteinExistence type="predicted"/>
<dbReference type="GO" id="GO:0016757">
    <property type="term" value="F:glycosyltransferase activity"/>
    <property type="evidence" value="ECO:0007669"/>
    <property type="project" value="UniProtKB-KW"/>
</dbReference>
<dbReference type="Gene3D" id="3.90.550.10">
    <property type="entry name" value="Spore Coat Polysaccharide Biosynthesis Protein SpsA, Chain A"/>
    <property type="match status" value="1"/>
</dbReference>
<dbReference type="InterPro" id="IPR029044">
    <property type="entry name" value="Nucleotide-diphossugar_trans"/>
</dbReference>
<dbReference type="CDD" id="cd00761">
    <property type="entry name" value="Glyco_tranf_GTA_type"/>
    <property type="match status" value="1"/>
</dbReference>
<dbReference type="InterPro" id="IPR001173">
    <property type="entry name" value="Glyco_trans_2-like"/>
</dbReference>
<dbReference type="PANTHER" id="PTHR22916">
    <property type="entry name" value="GLYCOSYLTRANSFERASE"/>
    <property type="match status" value="1"/>
</dbReference>
<dbReference type="EMBL" id="CAFBNE010000254">
    <property type="protein sequence ID" value="CAB4975110.1"/>
    <property type="molecule type" value="Genomic_DNA"/>
</dbReference>
<evidence type="ECO:0000313" key="4">
    <source>
        <dbReference type="EMBL" id="CAB4975110.1"/>
    </source>
</evidence>
<feature type="domain" description="Glycosyltransferase 2-like" evidence="3">
    <location>
        <begin position="9"/>
        <end position="122"/>
    </location>
</feature>